<dbReference type="InterPro" id="IPR039353">
    <property type="entry name" value="TF_Adf1"/>
</dbReference>
<dbReference type="InterPro" id="IPR004210">
    <property type="entry name" value="BESS_motif"/>
</dbReference>
<evidence type="ECO:0000313" key="5">
    <source>
        <dbReference type="EnsemblMetazoa" id="XP_016658650.1"/>
    </source>
</evidence>
<dbReference type="GO" id="GO:0006357">
    <property type="term" value="P:regulation of transcription by RNA polymerase II"/>
    <property type="evidence" value="ECO:0007669"/>
    <property type="project" value="TreeGrafter"/>
</dbReference>
<name>A0A8R2H5S5_ACYPI</name>
<evidence type="ECO:0000256" key="2">
    <source>
        <dbReference type="SAM" id="MobiDB-lite"/>
    </source>
</evidence>
<dbReference type="SMART" id="SM00595">
    <property type="entry name" value="MADF"/>
    <property type="match status" value="1"/>
</dbReference>
<feature type="compositionally biased region" description="Acidic residues" evidence="2">
    <location>
        <begin position="114"/>
        <end position="123"/>
    </location>
</feature>
<accession>A0A8R2H5S5</accession>
<feature type="domain" description="MADF" evidence="3">
    <location>
        <begin position="12"/>
        <end position="101"/>
    </location>
</feature>
<dbReference type="KEGG" id="api:107883347"/>
<dbReference type="OrthoDB" id="6147983at2759"/>
<dbReference type="Pfam" id="PF02944">
    <property type="entry name" value="BESS"/>
    <property type="match status" value="1"/>
</dbReference>
<dbReference type="PROSITE" id="PS51031">
    <property type="entry name" value="BESS"/>
    <property type="match status" value="1"/>
</dbReference>
<feature type="compositionally biased region" description="Polar residues" evidence="2">
    <location>
        <begin position="102"/>
        <end position="113"/>
    </location>
</feature>
<feature type="domain" description="BESS" evidence="4">
    <location>
        <begin position="184"/>
        <end position="223"/>
    </location>
</feature>
<evidence type="ECO:0000259" key="3">
    <source>
        <dbReference type="PROSITE" id="PS51029"/>
    </source>
</evidence>
<dbReference type="PANTHER" id="PTHR12243">
    <property type="entry name" value="MADF DOMAIN TRANSCRIPTION FACTOR"/>
    <property type="match status" value="1"/>
</dbReference>
<dbReference type="GO" id="GO:0005667">
    <property type="term" value="C:transcription regulator complex"/>
    <property type="evidence" value="ECO:0007669"/>
    <property type="project" value="TreeGrafter"/>
</dbReference>
<evidence type="ECO:0000313" key="6">
    <source>
        <dbReference type="Proteomes" id="UP000007819"/>
    </source>
</evidence>
<reference evidence="5" key="2">
    <citation type="submission" date="2022-06" db="UniProtKB">
        <authorList>
            <consortium name="EnsemblMetazoa"/>
        </authorList>
    </citation>
    <scope>IDENTIFICATION</scope>
</reference>
<dbReference type="RefSeq" id="XP_016658650.1">
    <property type="nucleotide sequence ID" value="XM_016803161.2"/>
</dbReference>
<organism evidence="5 6">
    <name type="scientific">Acyrthosiphon pisum</name>
    <name type="common">Pea aphid</name>
    <dbReference type="NCBI Taxonomy" id="7029"/>
    <lineage>
        <taxon>Eukaryota</taxon>
        <taxon>Metazoa</taxon>
        <taxon>Ecdysozoa</taxon>
        <taxon>Arthropoda</taxon>
        <taxon>Hexapoda</taxon>
        <taxon>Insecta</taxon>
        <taxon>Pterygota</taxon>
        <taxon>Neoptera</taxon>
        <taxon>Paraneoptera</taxon>
        <taxon>Hemiptera</taxon>
        <taxon>Sternorrhyncha</taxon>
        <taxon>Aphidomorpha</taxon>
        <taxon>Aphidoidea</taxon>
        <taxon>Aphididae</taxon>
        <taxon>Macrosiphini</taxon>
        <taxon>Acyrthosiphon</taxon>
    </lineage>
</organism>
<feature type="region of interest" description="Disordered" evidence="2">
    <location>
        <begin position="258"/>
        <end position="286"/>
    </location>
</feature>
<evidence type="ECO:0000259" key="4">
    <source>
        <dbReference type="PROSITE" id="PS51031"/>
    </source>
</evidence>
<dbReference type="AlphaFoldDB" id="A0A8R2H5S5"/>
<dbReference type="PANTHER" id="PTHR12243:SF60">
    <property type="entry name" value="SI:CH211-15D5.12-RELATED"/>
    <property type="match status" value="1"/>
</dbReference>
<comment type="subcellular location">
    <subcellularLocation>
        <location evidence="1">Nucleus</location>
    </subcellularLocation>
</comment>
<dbReference type="Proteomes" id="UP000007819">
    <property type="component" value="Chromosome X"/>
</dbReference>
<dbReference type="GeneID" id="107883347"/>
<dbReference type="GO" id="GO:0005634">
    <property type="term" value="C:nucleus"/>
    <property type="evidence" value="ECO:0007669"/>
    <property type="project" value="UniProtKB-SubCell"/>
</dbReference>
<dbReference type="EnsemblMetazoa" id="XM_016803161.2">
    <property type="protein sequence ID" value="XP_016658650.1"/>
    <property type="gene ID" value="LOC107883347"/>
</dbReference>
<feature type="region of interest" description="Disordered" evidence="2">
    <location>
        <begin position="102"/>
        <end position="123"/>
    </location>
</feature>
<evidence type="ECO:0008006" key="7">
    <source>
        <dbReference type="Google" id="ProtNLM"/>
    </source>
</evidence>
<sequence length="286" mass="33401">MVEQQDTIVTIQLVQEIEKYACLYDYNLKSYSNDRAKTAAWNDVSKTVNISVSDCKEKWRNIRGRYLRQVKEQPPSGSGVKRKKKDYYLSEYLQFIEPFTKSRPQTGNLQTQENDNDGSETEVDDEIDIDTSITCQETSVHKPKTIDKSIKKKNNTSSLDELNKVATNYFTNKKLTKERNEEPDDPDMNFLKSLLPDIKALNPKVKRTLKYDILKLVNDANEQMEMSQQEQNTTIQQGTYQTPYEINQPQDLLHHHQETHNSPYGINQSKSQPYQQEQHAPYWRPL</sequence>
<protein>
    <recommendedName>
        <fullName evidence="7">Transcription factor Adf-1</fullName>
    </recommendedName>
</protein>
<feature type="compositionally biased region" description="Polar residues" evidence="2">
    <location>
        <begin position="260"/>
        <end position="278"/>
    </location>
</feature>
<dbReference type="Pfam" id="PF10545">
    <property type="entry name" value="MADF_DNA_bdg"/>
    <property type="match status" value="1"/>
</dbReference>
<reference evidence="6" key="1">
    <citation type="submission" date="2010-06" db="EMBL/GenBank/DDBJ databases">
        <authorList>
            <person name="Jiang H."/>
            <person name="Abraham K."/>
            <person name="Ali S."/>
            <person name="Alsbrooks S.L."/>
            <person name="Anim B.N."/>
            <person name="Anosike U.S."/>
            <person name="Attaway T."/>
            <person name="Bandaranaike D.P."/>
            <person name="Battles P.K."/>
            <person name="Bell S.N."/>
            <person name="Bell A.V."/>
            <person name="Beltran B."/>
            <person name="Bickham C."/>
            <person name="Bustamante Y."/>
            <person name="Caleb T."/>
            <person name="Canada A."/>
            <person name="Cardenas V."/>
            <person name="Carter K."/>
            <person name="Chacko J."/>
            <person name="Chandrabose M.N."/>
            <person name="Chavez D."/>
            <person name="Chavez A."/>
            <person name="Chen L."/>
            <person name="Chu H.-S."/>
            <person name="Claassen K.J."/>
            <person name="Cockrell R."/>
            <person name="Collins M."/>
            <person name="Cooper J.A."/>
            <person name="Cree A."/>
            <person name="Curry S.M."/>
            <person name="Da Y."/>
            <person name="Dao M.D."/>
            <person name="Das B."/>
            <person name="Davila M.-L."/>
            <person name="Davy-Carroll L."/>
            <person name="Denson S."/>
            <person name="Dinh H."/>
            <person name="Ebong V.E."/>
            <person name="Edwards J.R."/>
            <person name="Egan A."/>
            <person name="El-Daye J."/>
            <person name="Escobedo L."/>
            <person name="Fernandez S."/>
            <person name="Fernando P.R."/>
            <person name="Flagg N."/>
            <person name="Forbes L.D."/>
            <person name="Fowler R.G."/>
            <person name="Fu Q."/>
            <person name="Gabisi R.A."/>
            <person name="Ganer J."/>
            <person name="Garbino Pronczuk A."/>
            <person name="Garcia R.M."/>
            <person name="Garner T."/>
            <person name="Garrett T.E."/>
            <person name="Gonzalez D.A."/>
            <person name="Hamid H."/>
            <person name="Hawkins E.S."/>
            <person name="Hirani K."/>
            <person name="Hogues M.E."/>
            <person name="Hollins B."/>
            <person name="Hsiao C.-H."/>
            <person name="Jabil R."/>
            <person name="James M.L."/>
            <person name="Jhangiani S.N."/>
            <person name="Johnson B."/>
            <person name="Johnson Q."/>
            <person name="Joshi V."/>
            <person name="Kalu J.B."/>
            <person name="Kam C."/>
            <person name="Kashfia A."/>
            <person name="Keebler J."/>
            <person name="Kisamo H."/>
            <person name="Kovar C.L."/>
            <person name="Lago L.A."/>
            <person name="Lai C.-Y."/>
            <person name="Laidlaw J."/>
            <person name="Lara F."/>
            <person name="Le T.-K."/>
            <person name="Lee S.L."/>
            <person name="Legall F.H."/>
            <person name="Lemon S.J."/>
            <person name="Lewis L.R."/>
            <person name="Li B."/>
            <person name="Liu Y."/>
            <person name="Liu Y.-S."/>
            <person name="Lopez J."/>
            <person name="Lozado R.J."/>
            <person name="Lu J."/>
            <person name="Madu R.C."/>
            <person name="Maheshwari M."/>
            <person name="Maheshwari R."/>
            <person name="Malloy K."/>
            <person name="Martinez E."/>
            <person name="Mathew T."/>
            <person name="Mercado I.C."/>
            <person name="Mercado C."/>
            <person name="Meyer B."/>
            <person name="Montgomery K."/>
            <person name="Morgan M.B."/>
            <person name="Munidasa M."/>
            <person name="Nazareth L.V."/>
            <person name="Nelson J."/>
            <person name="Ng B.M."/>
            <person name="Nguyen N.B."/>
            <person name="Nguyen P.Q."/>
            <person name="Nguyen T."/>
            <person name="Obregon M."/>
            <person name="Okwuonu G.O."/>
            <person name="Onwere C.G."/>
            <person name="Orozco G."/>
            <person name="Parra A."/>
            <person name="Patel S."/>
            <person name="Patil S."/>
            <person name="Perez A."/>
            <person name="Perez Y."/>
            <person name="Pham C."/>
            <person name="Primus E.L."/>
            <person name="Pu L.-L."/>
            <person name="Puazo M."/>
            <person name="Qin X."/>
            <person name="Quiroz J.B."/>
            <person name="Reese J."/>
            <person name="Richards S."/>
            <person name="Rives C.M."/>
            <person name="Robberts R."/>
            <person name="Ruiz S.J."/>
            <person name="Ruiz M.J."/>
            <person name="Santibanez J."/>
            <person name="Schneider B.W."/>
            <person name="Sisson I."/>
            <person name="Smith M."/>
            <person name="Sodergren E."/>
            <person name="Song X.-Z."/>
            <person name="Song B.B."/>
            <person name="Summersgill H."/>
            <person name="Thelus R."/>
            <person name="Thornton R.D."/>
            <person name="Trejos Z.Y."/>
            <person name="Usmani K."/>
            <person name="Vattathil S."/>
            <person name="Villasana D."/>
            <person name="Walker D.L."/>
            <person name="Wang S."/>
            <person name="Wang K."/>
            <person name="White C.S."/>
            <person name="Williams A.C."/>
            <person name="Williamson J."/>
            <person name="Wilson K."/>
            <person name="Woghiren I.O."/>
            <person name="Woodworth J.R."/>
            <person name="Worley K.C."/>
            <person name="Wright R.A."/>
            <person name="Wu W."/>
            <person name="Young L."/>
            <person name="Zhang L."/>
            <person name="Zhang J."/>
            <person name="Zhu Y."/>
            <person name="Muzny D.M."/>
            <person name="Weinstock G."/>
            <person name="Gibbs R.A."/>
        </authorList>
    </citation>
    <scope>NUCLEOTIDE SEQUENCE [LARGE SCALE GENOMIC DNA]</scope>
    <source>
        <strain evidence="6">LSR1</strain>
    </source>
</reference>
<keyword evidence="1" id="KW-0539">Nucleus</keyword>
<dbReference type="InterPro" id="IPR006578">
    <property type="entry name" value="MADF-dom"/>
</dbReference>
<proteinExistence type="predicted"/>
<keyword evidence="6" id="KW-1185">Reference proteome</keyword>
<dbReference type="PROSITE" id="PS51029">
    <property type="entry name" value="MADF"/>
    <property type="match status" value="1"/>
</dbReference>
<dbReference type="GO" id="GO:0003677">
    <property type="term" value="F:DNA binding"/>
    <property type="evidence" value="ECO:0007669"/>
    <property type="project" value="InterPro"/>
</dbReference>
<evidence type="ECO:0000256" key="1">
    <source>
        <dbReference type="PROSITE-ProRule" id="PRU00371"/>
    </source>
</evidence>